<comment type="caution">
    <text evidence="2">The sequence shown here is derived from an EMBL/GenBank/DDBJ whole genome shotgun (WGS) entry which is preliminary data.</text>
</comment>
<evidence type="ECO:0000313" key="3">
    <source>
        <dbReference type="Proteomes" id="UP000014073"/>
    </source>
</evidence>
<dbReference type="AlphaFoldDB" id="S0FAL4"/>
<dbReference type="PROSITE" id="PS51257">
    <property type="entry name" value="PROKAR_LIPOPROTEIN"/>
    <property type="match status" value="1"/>
</dbReference>
<protein>
    <recommendedName>
        <fullName evidence="4">Lipocalin-like domain-containing protein</fullName>
    </recommendedName>
</protein>
<organism evidence="2 3">
    <name type="scientific">Phocaeicola coprophilus DSM 18228 = JCM 13818</name>
    <dbReference type="NCBI Taxonomy" id="547042"/>
    <lineage>
        <taxon>Bacteria</taxon>
        <taxon>Pseudomonadati</taxon>
        <taxon>Bacteroidota</taxon>
        <taxon>Bacteroidia</taxon>
        <taxon>Bacteroidales</taxon>
        <taxon>Bacteroidaceae</taxon>
        <taxon>Phocaeicola</taxon>
    </lineage>
</organism>
<dbReference type="Proteomes" id="UP000014073">
    <property type="component" value="Unassembled WGS sequence"/>
</dbReference>
<dbReference type="RefSeq" id="WP_008143352.1">
    <property type="nucleotide sequence ID" value="NZ_EQ973643.1"/>
</dbReference>
<keyword evidence="3" id="KW-1185">Reference proteome</keyword>
<reference evidence="2 3" key="1">
    <citation type="submission" date="2008-12" db="EMBL/GenBank/DDBJ databases">
        <authorList>
            <person name="Fulton L."/>
            <person name="Clifton S."/>
            <person name="Fulton B."/>
            <person name="Xu J."/>
            <person name="Minx P."/>
            <person name="Pepin K.H."/>
            <person name="Johnson M."/>
            <person name="Bhonagiri V."/>
            <person name="Nash W.E."/>
            <person name="Mardis E.R."/>
            <person name="Wilson R.K."/>
        </authorList>
    </citation>
    <scope>NUCLEOTIDE SEQUENCE [LARGE SCALE GENOMIC DNA]</scope>
    <source>
        <strain evidence="2 3">DSM 18228</strain>
    </source>
</reference>
<evidence type="ECO:0008006" key="4">
    <source>
        <dbReference type="Google" id="ProtNLM"/>
    </source>
</evidence>
<feature type="signal peptide" evidence="1">
    <location>
        <begin position="1"/>
        <end position="21"/>
    </location>
</feature>
<proteinExistence type="predicted"/>
<keyword evidence="1" id="KW-0732">Signal</keyword>
<feature type="chain" id="PRO_5004496920" description="Lipocalin-like domain-containing protein" evidence="1">
    <location>
        <begin position="22"/>
        <end position="164"/>
    </location>
</feature>
<dbReference type="GeneID" id="78406270"/>
<evidence type="ECO:0000313" key="2">
    <source>
        <dbReference type="EMBL" id="EEF76837.1"/>
    </source>
</evidence>
<gene>
    <name evidence="2" type="ORF">BACCOPRO_02343</name>
</gene>
<dbReference type="OrthoDB" id="1123075at2"/>
<sequence length="164" mass="19059">MKKIILLCLSMLLLTSYGCKEEDVTILKTHLYYYNIAIAFENQSGENLVEGIPYDESSNSILNTEYKQTISVSPDESGFKPNLYRVNEPGIWKDENGEENFFFTAMMYNNIYTMVTQKLVCPHIFGDNNEHVLVSYWKSLSAEEYTCTGFTLRRYCNLLYNEKT</sequence>
<dbReference type="EMBL" id="ACBW01000154">
    <property type="protein sequence ID" value="EEF76837.1"/>
    <property type="molecule type" value="Genomic_DNA"/>
</dbReference>
<accession>S0FAL4</accession>
<dbReference type="STRING" id="547042.BACCOPRO_02343"/>
<name>S0FAL4_9BACT</name>
<dbReference type="HOGENOM" id="CLU_1615696_0_0_10"/>
<evidence type="ECO:0000256" key="1">
    <source>
        <dbReference type="SAM" id="SignalP"/>
    </source>
</evidence>